<dbReference type="Proteomes" id="UP001150924">
    <property type="component" value="Unassembled WGS sequence"/>
</dbReference>
<evidence type="ECO:0000256" key="4">
    <source>
        <dbReference type="ARBA" id="ARBA00024484"/>
    </source>
</evidence>
<gene>
    <name evidence="6" type="ORF">OV079_48890</name>
</gene>
<feature type="domain" description="AMP-dependent synthetase/ligase" evidence="5">
    <location>
        <begin position="11"/>
        <end position="423"/>
    </location>
</feature>
<dbReference type="PANTHER" id="PTHR43272">
    <property type="entry name" value="LONG-CHAIN-FATTY-ACID--COA LIGASE"/>
    <property type="match status" value="1"/>
</dbReference>
<keyword evidence="3" id="KW-0443">Lipid metabolism</keyword>
<organism evidence="6 7">
    <name type="scientific">Nannocystis pusilla</name>
    <dbReference type="NCBI Taxonomy" id="889268"/>
    <lineage>
        <taxon>Bacteria</taxon>
        <taxon>Pseudomonadati</taxon>
        <taxon>Myxococcota</taxon>
        <taxon>Polyangia</taxon>
        <taxon>Nannocystales</taxon>
        <taxon>Nannocystaceae</taxon>
        <taxon>Nannocystis</taxon>
    </lineage>
</organism>
<evidence type="ECO:0000259" key="5">
    <source>
        <dbReference type="Pfam" id="PF00501"/>
    </source>
</evidence>
<dbReference type="InterPro" id="IPR042099">
    <property type="entry name" value="ANL_N_sf"/>
</dbReference>
<keyword evidence="2" id="KW-0276">Fatty acid metabolism</keyword>
<dbReference type="CDD" id="cd05907">
    <property type="entry name" value="VL_LC_FACS_like"/>
    <property type="match status" value="1"/>
</dbReference>
<dbReference type="Pfam" id="PF23562">
    <property type="entry name" value="AMP-binding_C_3"/>
    <property type="match status" value="1"/>
</dbReference>
<keyword evidence="7" id="KW-1185">Reference proteome</keyword>
<keyword evidence="1 6" id="KW-0436">Ligase</keyword>
<evidence type="ECO:0000313" key="6">
    <source>
        <dbReference type="EMBL" id="MCY1013320.1"/>
    </source>
</evidence>
<evidence type="ECO:0000256" key="3">
    <source>
        <dbReference type="ARBA" id="ARBA00023098"/>
    </source>
</evidence>
<dbReference type="AlphaFoldDB" id="A0A9X3F121"/>
<dbReference type="Gene3D" id="3.40.50.12780">
    <property type="entry name" value="N-terminal domain of ligase-like"/>
    <property type="match status" value="1"/>
</dbReference>
<comment type="caution">
    <text evidence="6">The sequence shown here is derived from an EMBL/GenBank/DDBJ whole genome shotgun (WGS) entry which is preliminary data.</text>
</comment>
<dbReference type="PROSITE" id="PS00455">
    <property type="entry name" value="AMP_BINDING"/>
    <property type="match status" value="1"/>
</dbReference>
<dbReference type="GO" id="GO:0016020">
    <property type="term" value="C:membrane"/>
    <property type="evidence" value="ECO:0007669"/>
    <property type="project" value="TreeGrafter"/>
</dbReference>
<sequence length="595" mass="64634">MAVDTIPARFFARGQVHPNKPAYYVRKDGAWRPTSWREYNDQVRTAARALIGLGLQPGQGVCILAYNRAEWAITAFAAMAAGGVPAGIYTTCSAGEVQYIVHHAEAPLVVVEDRAQYDKLAAQREQLPGLRHIVLMQGAPAIDDPLVLSWEQFLARADAVPEAALTERLSGLHEDDTSTYIYTSGTTGPPKAVMLSHKNVLWTTEVLVQLVENSPDDRLLSYLPLSHIAEQMLSMHGPACCGHAIYWAEALERVPDNLKEVQPTVFFGVPRIWEKFHAAVAARLSQVTGPKKQLVTWAADVARRYHALATRGRPVPLTLRAQHLLARRLVLGKLKTALGLGSARACVSGAAPIAAHVLEFFTGLDVVVAEVYGQSEDCGPTSLNIPGATKLGSVGRPIPGLEVRLGEDGEILVRGPSVFKGYYKDPAATAEALQDGWLHSGDLGAFDPDGFLSITGRKKEIIITAGGKNIAPKNLEAALKESPLIEEAVVIGDRRKFLSALLALDRAAAAKWLAAQGLPADEPLHENPALLAEIGKWVEKSGEQFARVEQVRRFKLLPRSLSPDHGELTPTLKLKRKVIEKQWGPLIEAMYDGGE</sequence>
<dbReference type="InterPro" id="IPR020845">
    <property type="entry name" value="AMP-binding_CS"/>
</dbReference>
<dbReference type="SUPFAM" id="SSF56801">
    <property type="entry name" value="Acetyl-CoA synthetase-like"/>
    <property type="match status" value="1"/>
</dbReference>
<dbReference type="EMBL" id="JAPNKE010000002">
    <property type="protein sequence ID" value="MCY1013320.1"/>
    <property type="molecule type" value="Genomic_DNA"/>
</dbReference>
<dbReference type="Pfam" id="PF00501">
    <property type="entry name" value="AMP-binding"/>
    <property type="match status" value="1"/>
</dbReference>
<evidence type="ECO:0000256" key="1">
    <source>
        <dbReference type="ARBA" id="ARBA00022598"/>
    </source>
</evidence>
<dbReference type="InterPro" id="IPR000873">
    <property type="entry name" value="AMP-dep_synth/lig_dom"/>
</dbReference>
<accession>A0A9X3F121</accession>
<reference evidence="6" key="1">
    <citation type="submission" date="2022-11" db="EMBL/GenBank/DDBJ databases">
        <title>Minimal conservation of predation-associated metabolite biosynthetic gene clusters underscores biosynthetic potential of Myxococcota including descriptions for ten novel species: Archangium lansinium sp. nov., Myxococcus landrumus sp. nov., Nannocystis bai.</title>
        <authorList>
            <person name="Ahearne A."/>
            <person name="Stevens C."/>
            <person name="Phillips K."/>
        </authorList>
    </citation>
    <scope>NUCLEOTIDE SEQUENCE</scope>
    <source>
        <strain evidence="6">Na p29</strain>
    </source>
</reference>
<proteinExistence type="predicted"/>
<dbReference type="InterPro" id="IPR045851">
    <property type="entry name" value="AMP-bd_C_sf"/>
</dbReference>
<dbReference type="RefSeq" id="WP_267777152.1">
    <property type="nucleotide sequence ID" value="NZ_JAPNKE010000002.1"/>
</dbReference>
<evidence type="ECO:0000313" key="7">
    <source>
        <dbReference type="Proteomes" id="UP001150924"/>
    </source>
</evidence>
<dbReference type="GO" id="GO:0004467">
    <property type="term" value="F:long-chain fatty acid-CoA ligase activity"/>
    <property type="evidence" value="ECO:0007669"/>
    <property type="project" value="UniProtKB-EC"/>
</dbReference>
<dbReference type="PANTHER" id="PTHR43272:SF32">
    <property type="entry name" value="AMP-DEPENDENT SYNTHETASE_LIGASE DOMAIN-CONTAINING PROTEIN"/>
    <property type="match status" value="1"/>
</dbReference>
<protein>
    <submittedName>
        <fullName evidence="6">Long-chain fatty acid--CoA ligase</fullName>
    </submittedName>
</protein>
<comment type="catalytic activity">
    <reaction evidence="4">
        <text>a long-chain fatty acid + ATP + CoA = a long-chain fatty acyl-CoA + AMP + diphosphate</text>
        <dbReference type="Rhea" id="RHEA:15421"/>
        <dbReference type="ChEBI" id="CHEBI:30616"/>
        <dbReference type="ChEBI" id="CHEBI:33019"/>
        <dbReference type="ChEBI" id="CHEBI:57287"/>
        <dbReference type="ChEBI" id="CHEBI:57560"/>
        <dbReference type="ChEBI" id="CHEBI:83139"/>
        <dbReference type="ChEBI" id="CHEBI:456215"/>
        <dbReference type="EC" id="6.2.1.3"/>
    </reaction>
    <physiologicalReaction direction="left-to-right" evidence="4">
        <dbReference type="Rhea" id="RHEA:15422"/>
    </physiologicalReaction>
</comment>
<evidence type="ECO:0000256" key="2">
    <source>
        <dbReference type="ARBA" id="ARBA00022832"/>
    </source>
</evidence>
<name>A0A9X3F121_9BACT</name>
<dbReference type="Gene3D" id="3.30.300.30">
    <property type="match status" value="1"/>
</dbReference>